<protein>
    <submittedName>
        <fullName evidence="4">Transcriptional regulator, TetR family</fullName>
    </submittedName>
</protein>
<dbReference type="PATRIC" id="fig|1095749.3.peg.893"/>
<reference evidence="4 5" key="1">
    <citation type="submission" date="2012-03" db="EMBL/GenBank/DDBJ databases">
        <authorList>
            <person name="Harkins D.M."/>
            <person name="Madupu R."/>
            <person name="Durkin A.S."/>
            <person name="Torralba M."/>
            <person name="Methe B."/>
            <person name="Sutton G.G."/>
            <person name="Nelson K.E."/>
        </authorList>
    </citation>
    <scope>NUCLEOTIDE SEQUENCE [LARGE SCALE GENOMIC DNA]</scope>
    <source>
        <strain evidence="4 5">CCUG 2042</strain>
    </source>
</reference>
<dbReference type="PANTHER" id="PTHR43479">
    <property type="entry name" value="ACREF/ENVCD OPERON REPRESSOR-RELATED"/>
    <property type="match status" value="1"/>
</dbReference>
<dbReference type="AlphaFoldDB" id="I3DEM2"/>
<dbReference type="RefSeq" id="WP_005760118.1">
    <property type="nucleotide sequence ID" value="NZ_AJSX01000022.1"/>
</dbReference>
<dbReference type="Gene3D" id="1.10.357.10">
    <property type="entry name" value="Tetracycline Repressor, domain 2"/>
    <property type="match status" value="1"/>
</dbReference>
<evidence type="ECO:0000313" key="5">
    <source>
        <dbReference type="Proteomes" id="UP000006457"/>
    </source>
</evidence>
<evidence type="ECO:0000256" key="1">
    <source>
        <dbReference type="ARBA" id="ARBA00023125"/>
    </source>
</evidence>
<dbReference type="OrthoDB" id="9798857at2"/>
<feature type="domain" description="HTH tetR-type" evidence="3">
    <location>
        <begin position="8"/>
        <end position="68"/>
    </location>
</feature>
<sequence>MKQDIRITKTIEQINISFLALLEEKSFENIVVQNILDKAKINRSTFYKHFQNKHAVALQLIDELKATLLGNFEDRFSIPTTQFAQKITPVFLQNKKIIRLIGQIESPKINLYRELQKIIKRQYITQVKKGTNKSDADLDLQAHIFATTILGMMRYFVERDEPPVAEKVLRDIKEVFNQLIIEEKIPQSKKIKG</sequence>
<dbReference type="Pfam" id="PF00440">
    <property type="entry name" value="TetR_N"/>
    <property type="match status" value="1"/>
</dbReference>
<proteinExistence type="predicted"/>
<evidence type="ECO:0000256" key="2">
    <source>
        <dbReference type="PROSITE-ProRule" id="PRU00335"/>
    </source>
</evidence>
<dbReference type="InterPro" id="IPR009057">
    <property type="entry name" value="Homeodomain-like_sf"/>
</dbReference>
<dbReference type="EMBL" id="AJSX01000022">
    <property type="protein sequence ID" value="EIJ70165.1"/>
    <property type="molecule type" value="Genomic_DNA"/>
</dbReference>
<evidence type="ECO:0000259" key="3">
    <source>
        <dbReference type="PROSITE" id="PS50977"/>
    </source>
</evidence>
<comment type="caution">
    <text evidence="4">The sequence shown here is derived from an EMBL/GenBank/DDBJ whole genome shotgun (WGS) entry which is preliminary data.</text>
</comment>
<dbReference type="eggNOG" id="COG1309">
    <property type="taxonomic scope" value="Bacteria"/>
</dbReference>
<dbReference type="PROSITE" id="PS50977">
    <property type="entry name" value="HTH_TETR_2"/>
    <property type="match status" value="1"/>
</dbReference>
<feature type="DNA-binding region" description="H-T-H motif" evidence="2">
    <location>
        <begin position="31"/>
        <end position="50"/>
    </location>
</feature>
<evidence type="ECO:0000313" key="4">
    <source>
        <dbReference type="EMBL" id="EIJ70165.1"/>
    </source>
</evidence>
<dbReference type="SUPFAM" id="SSF46689">
    <property type="entry name" value="Homeodomain-like"/>
    <property type="match status" value="1"/>
</dbReference>
<dbReference type="PANTHER" id="PTHR43479:SF7">
    <property type="entry name" value="TETR-FAMILY TRANSCRIPTIONAL REGULATOR"/>
    <property type="match status" value="1"/>
</dbReference>
<gene>
    <name evidence="4" type="ORF">HMPREF1052_1564</name>
</gene>
<keyword evidence="1 2" id="KW-0238">DNA-binding</keyword>
<accession>I3DEM2</accession>
<dbReference type="InterPro" id="IPR050624">
    <property type="entry name" value="HTH-type_Tx_Regulator"/>
</dbReference>
<dbReference type="Proteomes" id="UP000006457">
    <property type="component" value="Unassembled WGS sequence"/>
</dbReference>
<name>I3DEM2_9PAST</name>
<organism evidence="4 5">
    <name type="scientific">Pasteurella bettyae CCUG 2042</name>
    <dbReference type="NCBI Taxonomy" id="1095749"/>
    <lineage>
        <taxon>Bacteria</taxon>
        <taxon>Pseudomonadati</taxon>
        <taxon>Pseudomonadota</taxon>
        <taxon>Gammaproteobacteria</taxon>
        <taxon>Pasteurellales</taxon>
        <taxon>Pasteurellaceae</taxon>
        <taxon>Pasteurella</taxon>
    </lineage>
</organism>
<keyword evidence="5" id="KW-1185">Reference proteome</keyword>
<dbReference type="GO" id="GO:0003677">
    <property type="term" value="F:DNA binding"/>
    <property type="evidence" value="ECO:0007669"/>
    <property type="project" value="UniProtKB-UniRule"/>
</dbReference>
<dbReference type="InterPro" id="IPR001647">
    <property type="entry name" value="HTH_TetR"/>
</dbReference>